<dbReference type="Proteomes" id="UP000239865">
    <property type="component" value="Unassembled WGS sequence"/>
</dbReference>
<reference evidence="3 4" key="1">
    <citation type="submission" date="2016-08" db="EMBL/GenBank/DDBJ databases">
        <authorList>
            <person name="Seilhamer J.J."/>
        </authorList>
    </citation>
    <scope>NUCLEOTIDE SEQUENCE [LARGE SCALE GENOMIC DNA]</scope>
    <source>
        <strain evidence="3 4">CFBP4644</strain>
    </source>
</reference>
<name>A0A2S7D9M0_9XANT</name>
<dbReference type="CDD" id="cd05233">
    <property type="entry name" value="SDR_c"/>
    <property type="match status" value="1"/>
</dbReference>
<dbReference type="Pfam" id="PF13561">
    <property type="entry name" value="adh_short_C2"/>
    <property type="match status" value="1"/>
</dbReference>
<dbReference type="SUPFAM" id="SSF51735">
    <property type="entry name" value="NAD(P)-binding Rossmann-fold domains"/>
    <property type="match status" value="1"/>
</dbReference>
<comment type="similarity">
    <text evidence="1">Belongs to the short-chain dehydrogenases/reductases (SDR) family.</text>
</comment>
<dbReference type="PANTHER" id="PTHR24321">
    <property type="entry name" value="DEHYDROGENASES, SHORT CHAIN"/>
    <property type="match status" value="1"/>
</dbReference>
<dbReference type="PANTHER" id="PTHR24321:SF14">
    <property type="entry name" value="SHORT-CHAIN TYPE DEHYDROGENASE_REDUCTASE BLR2146-RELATED"/>
    <property type="match status" value="1"/>
</dbReference>
<dbReference type="OrthoDB" id="9809287at2"/>
<dbReference type="PRINTS" id="PR00081">
    <property type="entry name" value="GDHRDH"/>
</dbReference>
<dbReference type="InterPro" id="IPR020904">
    <property type="entry name" value="Sc_DH/Rdtase_CS"/>
</dbReference>
<evidence type="ECO:0000313" key="3">
    <source>
        <dbReference type="EMBL" id="PPU70515.1"/>
    </source>
</evidence>
<dbReference type="FunFam" id="3.40.50.720:FF:000084">
    <property type="entry name" value="Short-chain dehydrogenase reductase"/>
    <property type="match status" value="1"/>
</dbReference>
<comment type="caution">
    <text evidence="3">The sequence shown here is derived from an EMBL/GenBank/DDBJ whole genome shotgun (WGS) entry which is preliminary data.</text>
</comment>
<dbReference type="AlphaFoldDB" id="A0A2S7D9M0"/>
<dbReference type="GO" id="GO:0016491">
    <property type="term" value="F:oxidoreductase activity"/>
    <property type="evidence" value="ECO:0007669"/>
    <property type="project" value="UniProtKB-KW"/>
</dbReference>
<evidence type="ECO:0000256" key="2">
    <source>
        <dbReference type="ARBA" id="ARBA00023002"/>
    </source>
</evidence>
<evidence type="ECO:0000256" key="1">
    <source>
        <dbReference type="ARBA" id="ARBA00006484"/>
    </source>
</evidence>
<accession>A0A2S7D9M0</accession>
<organism evidence="3 4">
    <name type="scientific">Xanthomonas melonis</name>
    <dbReference type="NCBI Taxonomy" id="56456"/>
    <lineage>
        <taxon>Bacteria</taxon>
        <taxon>Pseudomonadati</taxon>
        <taxon>Pseudomonadota</taxon>
        <taxon>Gammaproteobacteria</taxon>
        <taxon>Lysobacterales</taxon>
        <taxon>Lysobacteraceae</taxon>
        <taxon>Xanthomonas</taxon>
    </lineage>
</organism>
<dbReference type="InterPro" id="IPR002347">
    <property type="entry name" value="SDR_fam"/>
</dbReference>
<keyword evidence="2" id="KW-0560">Oxidoreductase</keyword>
<dbReference type="PROSITE" id="PS00061">
    <property type="entry name" value="ADH_SHORT"/>
    <property type="match status" value="1"/>
</dbReference>
<dbReference type="InterPro" id="IPR036291">
    <property type="entry name" value="NAD(P)-bd_dom_sf"/>
</dbReference>
<evidence type="ECO:0000313" key="4">
    <source>
        <dbReference type="Proteomes" id="UP000239865"/>
    </source>
</evidence>
<protein>
    <submittedName>
        <fullName evidence="3">Oxidoreductase</fullName>
    </submittedName>
</protein>
<dbReference type="EMBL" id="MDEH01000022">
    <property type="protein sequence ID" value="PPU70515.1"/>
    <property type="molecule type" value="Genomic_DNA"/>
</dbReference>
<proteinExistence type="inferred from homology"/>
<sequence length="255" mass="26132">MRGLEGKNYLVVGGAHGIGAATAKRLAGEGARVAVGDYDLAGAETVAQAIRDSGGHADAFHFDLRDERSIVGLVEDAVAALGSLNGVANIAADTRAESGEDVSVADMEPVTWMGILNANLTSYALVIRSALPHLLAAGGGSIVNTTSDSTKAGEKVRPAYAASKAGINTLTRHVASTWGKQGIRCNSVSPGLVLSDTAKDSLSDDFRKHVLDALPLPRLGDPADVAGAIAFLLSDDAAWVTGQVWAINGGGGYRD</sequence>
<gene>
    <name evidence="3" type="ORF">XmelCFBP4644_20095</name>
</gene>
<dbReference type="Gene3D" id="3.40.50.720">
    <property type="entry name" value="NAD(P)-binding Rossmann-like Domain"/>
    <property type="match status" value="1"/>
</dbReference>